<dbReference type="InterPro" id="IPR021351">
    <property type="entry name" value="DUF2969"/>
</dbReference>
<protein>
    <recommendedName>
        <fullName evidence="3">DUF2969 domain-containing protein</fullName>
    </recommendedName>
</protein>
<dbReference type="AlphaFoldDB" id="A0A0R1KAN8"/>
<dbReference type="STRING" id="1423775.FD03_GL002163"/>
<evidence type="ECO:0000313" key="1">
    <source>
        <dbReference type="EMBL" id="KRK80733.1"/>
    </source>
</evidence>
<reference evidence="1 2" key="1">
    <citation type="journal article" date="2015" name="Genome Announc.">
        <title>Expanding the biotechnology potential of lactobacilli through comparative genomics of 213 strains and associated genera.</title>
        <authorList>
            <person name="Sun Z."/>
            <person name="Harris H.M."/>
            <person name="McCann A."/>
            <person name="Guo C."/>
            <person name="Argimon S."/>
            <person name="Zhang W."/>
            <person name="Yang X."/>
            <person name="Jeffery I.B."/>
            <person name="Cooney J.C."/>
            <person name="Kagawa T.F."/>
            <person name="Liu W."/>
            <person name="Song Y."/>
            <person name="Salvetti E."/>
            <person name="Wrobel A."/>
            <person name="Rasinkangas P."/>
            <person name="Parkhill J."/>
            <person name="Rea M.C."/>
            <person name="O'Sullivan O."/>
            <person name="Ritari J."/>
            <person name="Douillard F.P."/>
            <person name="Paul Ross R."/>
            <person name="Yang R."/>
            <person name="Briner A.E."/>
            <person name="Felis G.E."/>
            <person name="de Vos W.M."/>
            <person name="Barrangou R."/>
            <person name="Klaenhammer T.R."/>
            <person name="Caufield P.W."/>
            <person name="Cui Y."/>
            <person name="Zhang H."/>
            <person name="O'Toole P.W."/>
        </authorList>
    </citation>
    <scope>NUCLEOTIDE SEQUENCE [LARGE SCALE GENOMIC DNA]</scope>
    <source>
        <strain evidence="1 2">DSM 19682</strain>
    </source>
</reference>
<sequence>MSKSNKAIEINLKDISDDPEKYELWNGKKYIGTITKEGERYLSFVESTDTPFKSVKLDDAINELLMQYNLHNH</sequence>
<organism evidence="1 2">
    <name type="scientific">Companilactobacillus nodensis DSM 19682 = JCM 14932 = NBRC 107160</name>
    <dbReference type="NCBI Taxonomy" id="1423775"/>
    <lineage>
        <taxon>Bacteria</taxon>
        <taxon>Bacillati</taxon>
        <taxon>Bacillota</taxon>
        <taxon>Bacilli</taxon>
        <taxon>Lactobacillales</taxon>
        <taxon>Lactobacillaceae</taxon>
        <taxon>Companilactobacillus</taxon>
    </lineage>
</organism>
<dbReference type="eggNOG" id="ENOG5030AC7">
    <property type="taxonomic scope" value="Bacteria"/>
</dbReference>
<gene>
    <name evidence="1" type="ORF">FD03_GL002163</name>
</gene>
<dbReference type="PATRIC" id="fig|1423775.4.peg.2198"/>
<proteinExistence type="predicted"/>
<accession>A0A0R1KAN8</accession>
<keyword evidence="2" id="KW-1185">Reference proteome</keyword>
<comment type="caution">
    <text evidence="1">The sequence shown here is derived from an EMBL/GenBank/DDBJ whole genome shotgun (WGS) entry which is preliminary data.</text>
</comment>
<dbReference type="Pfam" id="PF11184">
    <property type="entry name" value="DUF2969"/>
    <property type="match status" value="1"/>
</dbReference>
<name>A0A0R1KAN8_9LACO</name>
<dbReference type="EMBL" id="AZDZ01000003">
    <property type="protein sequence ID" value="KRK80733.1"/>
    <property type="molecule type" value="Genomic_DNA"/>
</dbReference>
<evidence type="ECO:0000313" key="2">
    <source>
        <dbReference type="Proteomes" id="UP000051248"/>
    </source>
</evidence>
<dbReference type="RefSeq" id="WP_025024253.1">
    <property type="nucleotide sequence ID" value="NZ_AZDZ01000003.1"/>
</dbReference>
<dbReference type="Proteomes" id="UP000051248">
    <property type="component" value="Unassembled WGS sequence"/>
</dbReference>
<dbReference type="OrthoDB" id="2299296at2"/>
<evidence type="ECO:0008006" key="3">
    <source>
        <dbReference type="Google" id="ProtNLM"/>
    </source>
</evidence>